<evidence type="ECO:0000256" key="2">
    <source>
        <dbReference type="SAM" id="MobiDB-lite"/>
    </source>
</evidence>
<reference evidence="4" key="2">
    <citation type="submission" date="2025-09" db="UniProtKB">
        <authorList>
            <consortium name="Ensembl"/>
        </authorList>
    </citation>
    <scope>IDENTIFICATION</scope>
</reference>
<feature type="region of interest" description="Disordered" evidence="2">
    <location>
        <begin position="1"/>
        <end position="27"/>
    </location>
</feature>
<dbReference type="Proteomes" id="UP000694422">
    <property type="component" value="Unplaced"/>
</dbReference>
<reference evidence="4" key="1">
    <citation type="submission" date="2025-08" db="UniProtKB">
        <authorList>
            <consortium name="Ensembl"/>
        </authorList>
    </citation>
    <scope>IDENTIFICATION</scope>
</reference>
<keyword evidence="5" id="KW-1185">Reference proteome</keyword>
<dbReference type="PROSITE" id="PS51043">
    <property type="entry name" value="DDHD"/>
    <property type="match status" value="1"/>
</dbReference>
<feature type="domain" description="DDHD" evidence="3">
    <location>
        <begin position="471"/>
        <end position="746"/>
    </location>
</feature>
<evidence type="ECO:0000313" key="4">
    <source>
        <dbReference type="Ensembl" id="ENSSDAP00000020828.1"/>
    </source>
</evidence>
<dbReference type="InterPro" id="IPR058055">
    <property type="entry name" value="PA-PLA1"/>
</dbReference>
<proteinExistence type="inferred from homology"/>
<feature type="region of interest" description="Disordered" evidence="2">
    <location>
        <begin position="627"/>
        <end position="661"/>
    </location>
</feature>
<name>A0A8C9QB26_SPEDA</name>
<evidence type="ECO:0000256" key="1">
    <source>
        <dbReference type="ARBA" id="ARBA00038464"/>
    </source>
</evidence>
<dbReference type="SMART" id="SM01127">
    <property type="entry name" value="DDHD"/>
    <property type="match status" value="1"/>
</dbReference>
<dbReference type="Pfam" id="PF02862">
    <property type="entry name" value="DDHD"/>
    <property type="match status" value="1"/>
</dbReference>
<dbReference type="PANTHER" id="PTHR23509">
    <property type="entry name" value="PA-PL1 PHOSPHOLIPASE FAMILY"/>
    <property type="match status" value="1"/>
</dbReference>
<dbReference type="Ensembl" id="ENSSDAT00000023801.1">
    <property type="protein sequence ID" value="ENSSDAP00000020828.1"/>
    <property type="gene ID" value="ENSSDAG00000018804.1"/>
</dbReference>
<dbReference type="AlphaFoldDB" id="A0A8C9QB26"/>
<accession>A0A8C9QB26</accession>
<evidence type="ECO:0000259" key="3">
    <source>
        <dbReference type="PROSITE" id="PS51043"/>
    </source>
</evidence>
<evidence type="ECO:0000313" key="5">
    <source>
        <dbReference type="Proteomes" id="UP000694422"/>
    </source>
</evidence>
<protein>
    <recommendedName>
        <fullName evidence="3">DDHD domain-containing protein</fullName>
    </recommendedName>
</protein>
<dbReference type="PANTHER" id="PTHR23509:SF32">
    <property type="entry name" value="PHOSPHOLIPASE DDHD1"/>
    <property type="match status" value="1"/>
</dbReference>
<organism evidence="4 5">
    <name type="scientific">Spermophilus dauricus</name>
    <name type="common">Daurian ground squirrel</name>
    <dbReference type="NCBI Taxonomy" id="99837"/>
    <lineage>
        <taxon>Eukaryota</taxon>
        <taxon>Metazoa</taxon>
        <taxon>Chordata</taxon>
        <taxon>Craniata</taxon>
        <taxon>Vertebrata</taxon>
        <taxon>Euteleostomi</taxon>
        <taxon>Mammalia</taxon>
        <taxon>Eutheria</taxon>
        <taxon>Euarchontoglires</taxon>
        <taxon>Glires</taxon>
        <taxon>Rodentia</taxon>
        <taxon>Sciuromorpha</taxon>
        <taxon>Sciuridae</taxon>
        <taxon>Xerinae</taxon>
        <taxon>Marmotini</taxon>
        <taxon>Spermophilus</taxon>
    </lineage>
</organism>
<sequence length="760" mass="86153">MTQIVRMSRGKPHHSWDGNSKGGGQGSSVARLERLGQVADKAQGCSLSGPCYKPLALGPRPRTRITSMCAARLPRWAGPLAPERKTRRTSPAASARARLGLAGLEPQMEELVNIEPVCVRGGLYEVDVTQGECYPVYWNQADKIPVMRGQWFIDGTWQPLEEEESNLIEQEHLRCFRGQQMQENFDLEVSKSLDGKDAIYSFKLSRNHVDWHSMDEVYLYSDATTSKIARTVTQKLGFSKASSSGTRLHRGYVEEATVEDKPSQTTHIVFVVHGIGQKMDQGRIIKNTAMMREAARKIEERHFSNHATHVEFLPVEWRSKLTLDGDTVDSITPDKVRGLRDMLNSSAMDIMYYTSPLYRDELVKGLQQELNRLYSLFCSRNPDFEEKGGKVSIVSHSLGCVITYDIMTGWNPVRLYEQLLQKEEELPDERWMSYEERHLLDELYITKRRLREIEERLHELKASSITQTPALKFKVENFFCMGSPLAVFLALRGIRPGNTGSQDHILPREICNRLLNIFHPTDPVAYRLEPLILKHYSNISPVQIHWYNTSNPLPYEHMKPSFLNPAKEPTSISENEGISTIPSPVTSPVLSRRHYGESITNIGKASILGAASIGKGLGGMLFSRFGRSSASQPSETSKDSMEDEKKSVPSPSTTTVATQTLPHSSSGFLDSAYFRLQESFFYLPQLLFPENVMQNKDNTLVELDHRIDFELREGLVESRYWSAVTSHTAYWSSLDVALFLLTFMYKHEHDNDAKPNLDPI</sequence>
<comment type="similarity">
    <text evidence="1">Belongs to the PA-PLA1 family.</text>
</comment>
<feature type="compositionally biased region" description="Basic and acidic residues" evidence="2">
    <location>
        <begin position="636"/>
        <end position="647"/>
    </location>
</feature>
<dbReference type="GO" id="GO:0004620">
    <property type="term" value="F:phospholipase activity"/>
    <property type="evidence" value="ECO:0007669"/>
    <property type="project" value="TreeGrafter"/>
</dbReference>
<dbReference type="GO" id="GO:0046872">
    <property type="term" value="F:metal ion binding"/>
    <property type="evidence" value="ECO:0007669"/>
    <property type="project" value="InterPro"/>
</dbReference>
<dbReference type="InterPro" id="IPR004177">
    <property type="entry name" value="DDHD_dom"/>
</dbReference>
<dbReference type="GO" id="GO:0005737">
    <property type="term" value="C:cytoplasm"/>
    <property type="evidence" value="ECO:0007669"/>
    <property type="project" value="TreeGrafter"/>
</dbReference>